<evidence type="ECO:0000256" key="2">
    <source>
        <dbReference type="ARBA" id="ARBA00022614"/>
    </source>
</evidence>
<evidence type="ECO:0000313" key="9">
    <source>
        <dbReference type="Proteomes" id="UP001206925"/>
    </source>
</evidence>
<evidence type="ECO:0000256" key="4">
    <source>
        <dbReference type="ARBA" id="ARBA00023027"/>
    </source>
</evidence>
<evidence type="ECO:0000313" key="8">
    <source>
        <dbReference type="EMBL" id="KAI7745195.1"/>
    </source>
</evidence>
<evidence type="ECO:0000259" key="7">
    <source>
        <dbReference type="Pfam" id="PF20160"/>
    </source>
</evidence>
<comment type="catalytic activity">
    <reaction evidence="5">
        <text>NAD(+) + H2O = ADP-D-ribose + nicotinamide + H(+)</text>
        <dbReference type="Rhea" id="RHEA:16301"/>
        <dbReference type="ChEBI" id="CHEBI:15377"/>
        <dbReference type="ChEBI" id="CHEBI:15378"/>
        <dbReference type="ChEBI" id="CHEBI:17154"/>
        <dbReference type="ChEBI" id="CHEBI:57540"/>
        <dbReference type="ChEBI" id="CHEBI:57967"/>
        <dbReference type="EC" id="3.2.2.6"/>
    </reaction>
    <physiologicalReaction direction="left-to-right" evidence="5">
        <dbReference type="Rhea" id="RHEA:16302"/>
    </physiologicalReaction>
</comment>
<name>A0AAD5GJJ1_AMBAR</name>
<dbReference type="PANTHER" id="PTHR11017:SF573">
    <property type="entry name" value="ADP-RIBOSYL CYCLASE_CYCLIC ADP-RIBOSE HYDROLASE"/>
    <property type="match status" value="1"/>
</dbReference>
<gene>
    <name evidence="8" type="ORF">M8C21_024416</name>
</gene>
<feature type="domain" description="C-JID" evidence="7">
    <location>
        <begin position="511"/>
        <end position="645"/>
    </location>
</feature>
<dbReference type="InterPro" id="IPR002182">
    <property type="entry name" value="NB-ARC"/>
</dbReference>
<evidence type="ECO:0000259" key="6">
    <source>
        <dbReference type="Pfam" id="PF00931"/>
    </source>
</evidence>
<dbReference type="SUPFAM" id="SSF52058">
    <property type="entry name" value="L domain-like"/>
    <property type="match status" value="1"/>
</dbReference>
<keyword evidence="3" id="KW-0677">Repeat</keyword>
<dbReference type="InterPro" id="IPR045344">
    <property type="entry name" value="C-JID"/>
</dbReference>
<proteinExistence type="predicted"/>
<evidence type="ECO:0000256" key="1">
    <source>
        <dbReference type="ARBA" id="ARBA00011982"/>
    </source>
</evidence>
<dbReference type="Pfam" id="PF00560">
    <property type="entry name" value="LRR_1"/>
    <property type="match status" value="1"/>
</dbReference>
<evidence type="ECO:0000256" key="3">
    <source>
        <dbReference type="ARBA" id="ARBA00022737"/>
    </source>
</evidence>
<dbReference type="InterPro" id="IPR001611">
    <property type="entry name" value="Leu-rich_rpt"/>
</dbReference>
<organism evidence="8 9">
    <name type="scientific">Ambrosia artemisiifolia</name>
    <name type="common">Common ragweed</name>
    <dbReference type="NCBI Taxonomy" id="4212"/>
    <lineage>
        <taxon>Eukaryota</taxon>
        <taxon>Viridiplantae</taxon>
        <taxon>Streptophyta</taxon>
        <taxon>Embryophyta</taxon>
        <taxon>Tracheophyta</taxon>
        <taxon>Spermatophyta</taxon>
        <taxon>Magnoliopsida</taxon>
        <taxon>eudicotyledons</taxon>
        <taxon>Gunneridae</taxon>
        <taxon>Pentapetalae</taxon>
        <taxon>asterids</taxon>
        <taxon>campanulids</taxon>
        <taxon>Asterales</taxon>
        <taxon>Asteraceae</taxon>
        <taxon>Asteroideae</taxon>
        <taxon>Heliantheae alliance</taxon>
        <taxon>Heliantheae</taxon>
        <taxon>Ambrosia</taxon>
    </lineage>
</organism>
<protein>
    <recommendedName>
        <fullName evidence="1">ADP-ribosyl cyclase/cyclic ADP-ribose hydrolase</fullName>
        <ecNumber evidence="1">3.2.2.6</ecNumber>
    </recommendedName>
</protein>
<dbReference type="PROSITE" id="PS51450">
    <property type="entry name" value="LRR"/>
    <property type="match status" value="1"/>
</dbReference>
<dbReference type="InterPro" id="IPR027417">
    <property type="entry name" value="P-loop_NTPase"/>
</dbReference>
<dbReference type="Proteomes" id="UP001206925">
    <property type="component" value="Unassembled WGS sequence"/>
</dbReference>
<keyword evidence="9" id="KW-1185">Reference proteome</keyword>
<sequence length="668" mass="75284">MDLLQFVEPARKVHMIGICGIGGIGKTTIAKAVFNLLHKHFEAYSFCEDVKGVEERHGLVHLQKTLLESLLHARNLKIRSIGHGINIIKRSMSDKKGTEAVKGVALDVSRIEVNIGNETFKNLNHVRLLRLYIGSWNNLLDSNGNLRENKLGIETKVKATSKSLDQLSSELRLLCWQEYPFQHLPSMFYPESLVVLDLSYSYIKEIWRGSKSFIKLVSMNLGHCRNLIKTPDFTTTPNLEELVLDSCENLIEVHPSVGTLTSLVVLNLRNCKRLVSPPMCTGLTSLQILNISGCKKLDEFPEDLGKLKALVELHADRTCIKQLPYSILCLGNLQVLSFGQREDLQSKSLISDHWPSFLTSKMHHLPSAALPSLATLNKLRNIDVSHCNITEASLDGIACLSMLENLNLSGNDFKRLPSFSKLLHLEKLGLVGCKKIEALPELPPNIQLIEAQDCISLKELPTKSTVYESSIQCFDFTNCAKVMENQSVESLVTMLLPQGRIDPYKIVSIHLPGSRIPGWFSNQVMGNYIKVELPPYWCYEKFKGIAVCLVFTTRNRNRRKSNYGSVWYTFKTYDDTPIGSVQSFPDTINEYESIGIKSDQMFLCYHQSEPDWKKAKDFISVSFDVYGADCVVKMCGVRLVFEEDAQQQEGSGLGMIQWLPLPSQDEPH</sequence>
<evidence type="ECO:0000256" key="5">
    <source>
        <dbReference type="ARBA" id="ARBA00047304"/>
    </source>
</evidence>
<comment type="caution">
    <text evidence="8">The sequence shown here is derived from an EMBL/GenBank/DDBJ whole genome shotgun (WGS) entry which is preliminary data.</text>
</comment>
<dbReference type="Gene3D" id="3.40.50.300">
    <property type="entry name" value="P-loop containing nucleotide triphosphate hydrolases"/>
    <property type="match status" value="1"/>
</dbReference>
<dbReference type="PRINTS" id="PR00364">
    <property type="entry name" value="DISEASERSIST"/>
</dbReference>
<dbReference type="EMBL" id="JAMZMK010007325">
    <property type="protein sequence ID" value="KAI7745195.1"/>
    <property type="molecule type" value="Genomic_DNA"/>
</dbReference>
<dbReference type="InterPro" id="IPR032675">
    <property type="entry name" value="LRR_dom_sf"/>
</dbReference>
<dbReference type="EC" id="3.2.2.6" evidence="1"/>
<dbReference type="InterPro" id="IPR044974">
    <property type="entry name" value="Disease_R_plants"/>
</dbReference>
<accession>A0AAD5GJJ1</accession>
<dbReference type="Pfam" id="PF20160">
    <property type="entry name" value="C-JID"/>
    <property type="match status" value="1"/>
</dbReference>
<feature type="domain" description="NB-ARC" evidence="6">
    <location>
        <begin position="12"/>
        <end position="72"/>
    </location>
</feature>
<dbReference type="Pfam" id="PF00931">
    <property type="entry name" value="NB-ARC"/>
    <property type="match status" value="1"/>
</dbReference>
<dbReference type="Gene3D" id="3.80.10.10">
    <property type="entry name" value="Ribonuclease Inhibitor"/>
    <property type="match status" value="2"/>
</dbReference>
<keyword evidence="2" id="KW-0433">Leucine-rich repeat</keyword>
<reference evidence="8" key="1">
    <citation type="submission" date="2022-06" db="EMBL/GenBank/DDBJ databases">
        <title>Uncovering the hologenomic basis of an extraordinary plant invasion.</title>
        <authorList>
            <person name="Bieker V.C."/>
            <person name="Martin M.D."/>
            <person name="Gilbert T."/>
            <person name="Hodgins K."/>
            <person name="Battlay P."/>
            <person name="Petersen B."/>
            <person name="Wilson J."/>
        </authorList>
    </citation>
    <scope>NUCLEOTIDE SEQUENCE</scope>
    <source>
        <strain evidence="8">AA19_3_7</strain>
        <tissue evidence="8">Leaf</tissue>
    </source>
</reference>
<dbReference type="SUPFAM" id="SSF52540">
    <property type="entry name" value="P-loop containing nucleoside triphosphate hydrolases"/>
    <property type="match status" value="1"/>
</dbReference>
<dbReference type="PANTHER" id="PTHR11017">
    <property type="entry name" value="LEUCINE-RICH REPEAT-CONTAINING PROTEIN"/>
    <property type="match status" value="1"/>
</dbReference>
<dbReference type="AlphaFoldDB" id="A0AAD5GJJ1"/>
<dbReference type="GO" id="GO:0006952">
    <property type="term" value="P:defense response"/>
    <property type="evidence" value="ECO:0007669"/>
    <property type="project" value="InterPro"/>
</dbReference>
<keyword evidence="4" id="KW-0520">NAD</keyword>